<comment type="similarity">
    <text evidence="7">Belongs to the adenylyl cyclase class-4/guanylyl cyclase family.</text>
</comment>
<dbReference type="SMART" id="SM00044">
    <property type="entry name" value="CYCc"/>
    <property type="match status" value="1"/>
</dbReference>
<dbReference type="CDD" id="cd00130">
    <property type="entry name" value="PAS"/>
    <property type="match status" value="1"/>
</dbReference>
<dbReference type="Pfam" id="PF01590">
    <property type="entry name" value="GAF"/>
    <property type="match status" value="1"/>
</dbReference>
<evidence type="ECO:0000256" key="7">
    <source>
        <dbReference type="RuleBase" id="RU000405"/>
    </source>
</evidence>
<keyword evidence="8" id="KW-0175">Coiled coil</keyword>
<dbReference type="GO" id="GO:0035556">
    <property type="term" value="P:intracellular signal transduction"/>
    <property type="evidence" value="ECO:0007669"/>
    <property type="project" value="InterPro"/>
</dbReference>
<name>A0A2W5TMC3_9BACT</name>
<protein>
    <recommendedName>
        <fullName evidence="13">GAF domain-containing protein</fullName>
    </recommendedName>
</protein>
<evidence type="ECO:0000256" key="2">
    <source>
        <dbReference type="ARBA" id="ARBA00022692"/>
    </source>
</evidence>
<dbReference type="SUPFAM" id="SSF55785">
    <property type="entry name" value="PYP-like sensor domain (PAS domain)"/>
    <property type="match status" value="1"/>
</dbReference>
<proteinExistence type="inferred from homology"/>
<evidence type="ECO:0000313" key="12">
    <source>
        <dbReference type="Proteomes" id="UP000249061"/>
    </source>
</evidence>
<feature type="domain" description="PAC" evidence="9">
    <location>
        <begin position="297"/>
        <end position="347"/>
    </location>
</feature>
<keyword evidence="6 7" id="KW-0456">Lyase</keyword>
<dbReference type="GO" id="GO:0004016">
    <property type="term" value="F:adenylate cyclase activity"/>
    <property type="evidence" value="ECO:0007669"/>
    <property type="project" value="UniProtKB-ARBA"/>
</dbReference>
<evidence type="ECO:0000313" key="11">
    <source>
        <dbReference type="EMBL" id="PZR14473.1"/>
    </source>
</evidence>
<dbReference type="EMBL" id="QFQP01000007">
    <property type="protein sequence ID" value="PZR14473.1"/>
    <property type="molecule type" value="Genomic_DNA"/>
</dbReference>
<dbReference type="NCBIfam" id="TIGR00229">
    <property type="entry name" value="sensory_box"/>
    <property type="match status" value="1"/>
</dbReference>
<dbReference type="PANTHER" id="PTHR11920:SF335">
    <property type="entry name" value="GUANYLATE CYCLASE"/>
    <property type="match status" value="1"/>
</dbReference>
<dbReference type="GO" id="GO:0000166">
    <property type="term" value="F:nucleotide binding"/>
    <property type="evidence" value="ECO:0007669"/>
    <property type="project" value="UniProtKB-KW"/>
</dbReference>
<evidence type="ECO:0000256" key="4">
    <source>
        <dbReference type="ARBA" id="ARBA00022989"/>
    </source>
</evidence>
<evidence type="ECO:0000259" key="9">
    <source>
        <dbReference type="PROSITE" id="PS50113"/>
    </source>
</evidence>
<dbReference type="InterPro" id="IPR050401">
    <property type="entry name" value="Cyclic_nucleotide_synthase"/>
</dbReference>
<dbReference type="InterPro" id="IPR035965">
    <property type="entry name" value="PAS-like_dom_sf"/>
</dbReference>
<comment type="subcellular location">
    <subcellularLocation>
        <location evidence="1">Membrane</location>
    </subcellularLocation>
</comment>
<gene>
    <name evidence="11" type="ORF">DI536_10480</name>
</gene>
<dbReference type="PROSITE" id="PS50113">
    <property type="entry name" value="PAC"/>
    <property type="match status" value="1"/>
</dbReference>
<dbReference type="InterPro" id="IPR018297">
    <property type="entry name" value="A/G_cyclase_CS"/>
</dbReference>
<dbReference type="InterPro" id="IPR003018">
    <property type="entry name" value="GAF"/>
</dbReference>
<dbReference type="Pfam" id="PF13426">
    <property type="entry name" value="PAS_9"/>
    <property type="match status" value="1"/>
</dbReference>
<sequence>MTVPLTFVSGGVGGKDGFCVQPTRSTAATTMARVMAVTIPAAVVFDASHPGESNGALMSSNEALERKSQMVDALHRFIASLTHFDDLDDILWDVANGAVAHLGLEDCVIYLLDEARTHLVQRAAYGPKNPRGREILAPIRIAVGQGIVGTVASSGKAELLPDVRHDPRYITDDQARLSELAVPILLRDEVIGVIDSEHSKVSFFTPEHEQLFNTIASVTAGRIGRLLLDEQLQDVQRLTSAIIDGAMDGIVTVDARGRVIAFNRAAENIFRCRADAVMLHTVRRLLPAFDATVPPVGTLELQAVRPDGSRFPIEASVSRVASKSGVLTTLIMRDISERLRAQREIQQLNQNLEARIVERTRELSEANATSERLLLNVLPAPIAERLKRGEVTIADTYDDVTVLFADLVGFTAWASTREPEQVVEVLGRVFTSFDALTAKHGLEKIKTIGDAYMVVAGLPTPMPRHREAMMALARELIAAVRDVGRAVGSPLEVRLGLHAGPVVAGVIGTRKFAYDLWGDTVNTASRLESHGVPGRVHVLESTVKALGSEFEFEPRGEIELRSVGRVSTWLL</sequence>
<dbReference type="InterPro" id="IPR000014">
    <property type="entry name" value="PAS"/>
</dbReference>
<dbReference type="Gene3D" id="3.30.450.20">
    <property type="entry name" value="PAS domain"/>
    <property type="match status" value="1"/>
</dbReference>
<keyword evidence="4" id="KW-1133">Transmembrane helix</keyword>
<dbReference type="InterPro" id="IPR029016">
    <property type="entry name" value="GAF-like_dom_sf"/>
</dbReference>
<dbReference type="SUPFAM" id="SSF55781">
    <property type="entry name" value="GAF domain-like"/>
    <property type="match status" value="1"/>
</dbReference>
<dbReference type="GO" id="GO:0009190">
    <property type="term" value="P:cyclic nucleotide biosynthetic process"/>
    <property type="evidence" value="ECO:0007669"/>
    <property type="project" value="InterPro"/>
</dbReference>
<dbReference type="Pfam" id="PF00211">
    <property type="entry name" value="Guanylate_cyc"/>
    <property type="match status" value="1"/>
</dbReference>
<evidence type="ECO:0000256" key="3">
    <source>
        <dbReference type="ARBA" id="ARBA00022741"/>
    </source>
</evidence>
<dbReference type="Gene3D" id="3.30.70.1230">
    <property type="entry name" value="Nucleotide cyclase"/>
    <property type="match status" value="1"/>
</dbReference>
<dbReference type="InterPro" id="IPR001054">
    <property type="entry name" value="A/G_cyclase"/>
</dbReference>
<dbReference type="Gene3D" id="3.30.450.40">
    <property type="match status" value="1"/>
</dbReference>
<feature type="domain" description="Guanylate cyclase" evidence="10">
    <location>
        <begin position="401"/>
        <end position="528"/>
    </location>
</feature>
<comment type="caution">
    <text evidence="11">The sequence shown here is derived from an EMBL/GenBank/DDBJ whole genome shotgun (WGS) entry which is preliminary data.</text>
</comment>
<keyword evidence="3" id="KW-0547">Nucleotide-binding</keyword>
<dbReference type="SMART" id="SM00091">
    <property type="entry name" value="PAS"/>
    <property type="match status" value="1"/>
</dbReference>
<evidence type="ECO:0000256" key="1">
    <source>
        <dbReference type="ARBA" id="ARBA00004370"/>
    </source>
</evidence>
<keyword evidence="2" id="KW-0812">Transmembrane</keyword>
<dbReference type="CDD" id="cd07302">
    <property type="entry name" value="CHD"/>
    <property type="match status" value="1"/>
</dbReference>
<evidence type="ECO:0000259" key="10">
    <source>
        <dbReference type="PROSITE" id="PS50125"/>
    </source>
</evidence>
<dbReference type="InterPro" id="IPR000700">
    <property type="entry name" value="PAS-assoc_C"/>
</dbReference>
<dbReference type="SUPFAM" id="SSF55073">
    <property type="entry name" value="Nucleotide cyclase"/>
    <property type="match status" value="1"/>
</dbReference>
<keyword evidence="5" id="KW-0472">Membrane</keyword>
<reference evidence="11 12" key="1">
    <citation type="submission" date="2017-08" db="EMBL/GenBank/DDBJ databases">
        <title>Infants hospitalized years apart are colonized by the same room-sourced microbial strains.</title>
        <authorList>
            <person name="Brooks B."/>
            <person name="Olm M.R."/>
            <person name="Firek B.A."/>
            <person name="Baker R."/>
            <person name="Thomas B.C."/>
            <person name="Morowitz M.J."/>
            <person name="Banfield J.F."/>
        </authorList>
    </citation>
    <scope>NUCLEOTIDE SEQUENCE [LARGE SCALE GENOMIC DNA]</scope>
    <source>
        <strain evidence="11">S2_003_000_R2_14</strain>
    </source>
</reference>
<evidence type="ECO:0000256" key="6">
    <source>
        <dbReference type="ARBA" id="ARBA00023239"/>
    </source>
</evidence>
<dbReference type="Proteomes" id="UP000249061">
    <property type="component" value="Unassembled WGS sequence"/>
</dbReference>
<organism evidence="11 12">
    <name type="scientific">Archangium gephyra</name>
    <dbReference type="NCBI Taxonomy" id="48"/>
    <lineage>
        <taxon>Bacteria</taxon>
        <taxon>Pseudomonadati</taxon>
        <taxon>Myxococcota</taxon>
        <taxon>Myxococcia</taxon>
        <taxon>Myxococcales</taxon>
        <taxon>Cystobacterineae</taxon>
        <taxon>Archangiaceae</taxon>
        <taxon>Archangium</taxon>
    </lineage>
</organism>
<dbReference type="PANTHER" id="PTHR11920">
    <property type="entry name" value="GUANYLYL CYCLASE"/>
    <property type="match status" value="1"/>
</dbReference>
<dbReference type="PROSITE" id="PS50125">
    <property type="entry name" value="GUANYLATE_CYCLASE_2"/>
    <property type="match status" value="1"/>
</dbReference>
<dbReference type="SMART" id="SM00065">
    <property type="entry name" value="GAF"/>
    <property type="match status" value="1"/>
</dbReference>
<dbReference type="AlphaFoldDB" id="A0A2W5TMC3"/>
<dbReference type="InterPro" id="IPR029787">
    <property type="entry name" value="Nucleotide_cyclase"/>
</dbReference>
<evidence type="ECO:0008006" key="13">
    <source>
        <dbReference type="Google" id="ProtNLM"/>
    </source>
</evidence>
<evidence type="ECO:0000256" key="5">
    <source>
        <dbReference type="ARBA" id="ARBA00023136"/>
    </source>
</evidence>
<evidence type="ECO:0000256" key="8">
    <source>
        <dbReference type="SAM" id="Coils"/>
    </source>
</evidence>
<dbReference type="PROSITE" id="PS00452">
    <property type="entry name" value="GUANYLATE_CYCLASE_1"/>
    <property type="match status" value="1"/>
</dbReference>
<accession>A0A2W5TMC3</accession>
<dbReference type="GO" id="GO:0016020">
    <property type="term" value="C:membrane"/>
    <property type="evidence" value="ECO:0007669"/>
    <property type="project" value="UniProtKB-SubCell"/>
</dbReference>
<feature type="coiled-coil region" evidence="8">
    <location>
        <begin position="331"/>
        <end position="369"/>
    </location>
</feature>